<sequence>MANSANTKVVSSQIEINASPTHVRSVFFDFAAWPTWSKGPGITGISAVVPRSNDMEIEAGEKIKINLSGTTFKPTVLENTPEQFSWRGGITGLFHGDHFFKFLPSKENPGGTTLVNEEVYFGPLVWVIQKVSSTLDNHTGENYMILNKDFKARVESLKES</sequence>
<dbReference type="OrthoDB" id="509124at2759"/>
<proteinExistence type="predicted"/>
<dbReference type="InterPro" id="IPR019587">
    <property type="entry name" value="Polyketide_cyclase/dehydratase"/>
</dbReference>
<dbReference type="EMBL" id="FJUY01000002">
    <property type="protein sequence ID" value="CZT16474.1"/>
    <property type="molecule type" value="Genomic_DNA"/>
</dbReference>
<keyword evidence="2" id="KW-1185">Reference proteome</keyword>
<accession>A0A2D3V1Y1</accession>
<dbReference type="Gene3D" id="3.30.530.20">
    <property type="match status" value="1"/>
</dbReference>
<dbReference type="AlphaFoldDB" id="A0A2D3V1Y1"/>
<dbReference type="Pfam" id="PF10604">
    <property type="entry name" value="Polyketide_cyc2"/>
    <property type="match status" value="1"/>
</dbReference>
<protein>
    <submittedName>
        <fullName evidence="1">Uncharacterized protein</fullName>
    </submittedName>
</protein>
<dbReference type="CDD" id="cd07822">
    <property type="entry name" value="SRPBCC_4"/>
    <property type="match status" value="1"/>
</dbReference>
<dbReference type="InterPro" id="IPR023393">
    <property type="entry name" value="START-like_dom_sf"/>
</dbReference>
<evidence type="ECO:0000313" key="2">
    <source>
        <dbReference type="Proteomes" id="UP000225277"/>
    </source>
</evidence>
<dbReference type="PANTHER" id="PTHR36166">
    <property type="entry name" value="CHROMOSOME 9, WHOLE GENOME SHOTGUN SEQUENCE"/>
    <property type="match status" value="1"/>
</dbReference>
<reference evidence="1 2" key="1">
    <citation type="submission" date="2016-03" db="EMBL/GenBank/DDBJ databases">
        <authorList>
            <person name="Ploux O."/>
        </authorList>
    </citation>
    <scope>NUCLEOTIDE SEQUENCE [LARGE SCALE GENOMIC DNA]</scope>
    <source>
        <strain evidence="1 2">URUG2</strain>
    </source>
</reference>
<name>A0A2D3V1Y1_9PEZI</name>
<organism evidence="1 2">
    <name type="scientific">Ramularia collo-cygni</name>
    <dbReference type="NCBI Taxonomy" id="112498"/>
    <lineage>
        <taxon>Eukaryota</taxon>
        <taxon>Fungi</taxon>
        <taxon>Dikarya</taxon>
        <taxon>Ascomycota</taxon>
        <taxon>Pezizomycotina</taxon>
        <taxon>Dothideomycetes</taxon>
        <taxon>Dothideomycetidae</taxon>
        <taxon>Mycosphaerellales</taxon>
        <taxon>Mycosphaerellaceae</taxon>
        <taxon>Ramularia</taxon>
    </lineage>
</organism>
<gene>
    <name evidence="1" type="ORF">RCC_02317</name>
</gene>
<dbReference type="PANTHER" id="PTHR36166:SF1">
    <property type="entry name" value="SRPBCC DOMAIN-CONTAINING PROTEIN"/>
    <property type="match status" value="1"/>
</dbReference>
<dbReference type="Proteomes" id="UP000225277">
    <property type="component" value="Unassembled WGS sequence"/>
</dbReference>
<dbReference type="SUPFAM" id="SSF55961">
    <property type="entry name" value="Bet v1-like"/>
    <property type="match status" value="1"/>
</dbReference>
<dbReference type="STRING" id="112498.A0A2D3V1Y1"/>
<evidence type="ECO:0000313" key="1">
    <source>
        <dbReference type="EMBL" id="CZT16474.1"/>
    </source>
</evidence>
<dbReference type="RefSeq" id="XP_023623367.1">
    <property type="nucleotide sequence ID" value="XM_023767599.1"/>
</dbReference>
<dbReference type="GeneID" id="35597537"/>